<reference evidence="6 8" key="1">
    <citation type="submission" date="2015-05" db="EMBL/GenBank/DDBJ databases">
        <title>Genome assembly of Archangium gephyra DSM 2261.</title>
        <authorList>
            <person name="Sharma G."/>
            <person name="Subramanian S."/>
        </authorList>
    </citation>
    <scope>NUCLEOTIDE SEQUENCE [LARGE SCALE GENOMIC DNA]</scope>
    <source>
        <strain evidence="6 8">DSM 2261</strain>
    </source>
</reference>
<comment type="subcellular location">
    <subcellularLocation>
        <location evidence="1">Secreted</location>
    </subcellularLocation>
</comment>
<dbReference type="EMBL" id="QUMU01000006">
    <property type="protein sequence ID" value="REG30889.1"/>
    <property type="molecule type" value="Genomic_DNA"/>
</dbReference>
<dbReference type="KEGG" id="age:AA314_00608"/>
<dbReference type="InterPro" id="IPR002372">
    <property type="entry name" value="PQQ_rpt_dom"/>
</dbReference>
<evidence type="ECO:0000313" key="6">
    <source>
        <dbReference type="EMBL" id="AKI98981.1"/>
    </source>
</evidence>
<keyword evidence="3" id="KW-0732">Signal</keyword>
<evidence type="ECO:0000313" key="8">
    <source>
        <dbReference type="Proteomes" id="UP000035579"/>
    </source>
</evidence>
<evidence type="ECO:0000259" key="5">
    <source>
        <dbReference type="Pfam" id="PF24517"/>
    </source>
</evidence>
<feature type="domain" description="Pyrrolo-quinoline quinone repeat" evidence="4">
    <location>
        <begin position="760"/>
        <end position="923"/>
    </location>
</feature>
<dbReference type="EMBL" id="CP011509">
    <property type="protein sequence ID" value="AKI98981.1"/>
    <property type="molecule type" value="Genomic_DNA"/>
</dbReference>
<evidence type="ECO:0000313" key="7">
    <source>
        <dbReference type="EMBL" id="REG30889.1"/>
    </source>
</evidence>
<dbReference type="InterPro" id="IPR015943">
    <property type="entry name" value="WD40/YVTN_repeat-like_dom_sf"/>
</dbReference>
<dbReference type="GO" id="GO:0005576">
    <property type="term" value="C:extracellular region"/>
    <property type="evidence" value="ECO:0007669"/>
    <property type="project" value="UniProtKB-SubCell"/>
</dbReference>
<dbReference type="SUPFAM" id="SSF49464">
    <property type="entry name" value="Carboxypeptidase regulatory domain-like"/>
    <property type="match status" value="1"/>
</dbReference>
<dbReference type="InterPro" id="IPR055372">
    <property type="entry name" value="CBM96"/>
</dbReference>
<dbReference type="InterPro" id="IPR052918">
    <property type="entry name" value="Motility_Chemotaxis_Reg"/>
</dbReference>
<dbReference type="Pfam" id="PF24517">
    <property type="entry name" value="CBM96"/>
    <property type="match status" value="1"/>
</dbReference>
<keyword evidence="2" id="KW-0964">Secreted</keyword>
<dbReference type="AlphaFoldDB" id="A0AAC8TAL6"/>
<organism evidence="6 8">
    <name type="scientific">Archangium gephyra</name>
    <dbReference type="NCBI Taxonomy" id="48"/>
    <lineage>
        <taxon>Bacteria</taxon>
        <taxon>Pseudomonadati</taxon>
        <taxon>Myxococcota</taxon>
        <taxon>Myxococcia</taxon>
        <taxon>Myxococcales</taxon>
        <taxon>Cystobacterineae</taxon>
        <taxon>Archangiaceae</taxon>
        <taxon>Archangium</taxon>
    </lineage>
</organism>
<evidence type="ECO:0000256" key="2">
    <source>
        <dbReference type="ARBA" id="ARBA00022525"/>
    </source>
</evidence>
<dbReference type="NCBIfam" id="NF033679">
    <property type="entry name" value="DNRLRE_dom"/>
    <property type="match status" value="1"/>
</dbReference>
<dbReference type="Proteomes" id="UP000256345">
    <property type="component" value="Unassembled WGS sequence"/>
</dbReference>
<protein>
    <submittedName>
        <fullName evidence="6">Branched-chain amino acid ABC transporter, amino acid-binding protein</fullName>
    </submittedName>
    <submittedName>
        <fullName evidence="7">Outer membrane protein assembly factor BamB</fullName>
    </submittedName>
</protein>
<evidence type="ECO:0000256" key="1">
    <source>
        <dbReference type="ARBA" id="ARBA00004613"/>
    </source>
</evidence>
<sequence length="1264" mass="130139">MHGLAACRVSMSPWRIPLVLVLSLLSQVFSGCGSSPTVDEPSPFTVSGQSLAGTTCVTLQRGSAGTVADTHISSQQPAHTAGSEPVAHVGDAGRYTRQALLHFDTSSIPPHATLTSATLSLWRQGSSHPSPLTAHAITSPWQEQSVSWQDFSSSFAPQVAATFQASRTPGALSTSLRELVSIWVRNPTLNHGLLLQQSEGHSLLATSESPNTSHRPALQVCFFLPDSSPATSSAPSLLLRVLDDSGQPLSGAAVSSSSSQLPTDGAGYAVLDNLPSGFFSARVEAVGFAPAVVSLHLPPGARASHEVRLLPLGQPQPFAVSAGATLEHGTLRVSIPPHAVVDSDGRPVSGTVQATLVPLDPTTVPTSSLPGPLEGLVSEGASEPVPLESFGMAEVSLWQDGRPLQLAPGAKATLELLLPSSASSRLSPGDAIPAWWLDTARGLWVREGTGTVQHSSLHPGRLSWVVEVSHFTWWNCDAPLSDRSCVDVLVRYPSGLPAPGAQVGATGISYTGSSRTVYTGADGRACVEIKRGATARVFAGLSGETLGEATVTGSAEPTACGGGACTPVSLTITPPVCIPGSTQTCTYSGPASTKDVGLCRAAHRYCNTAGTAWGACEGEVLSASETCSNTFDEDCDGATNEGCRCGSSCYSGPPGTSGVGVCRAGTIYCKFGVDPYCAGQTLPSTETCTTSVEDDDCDGSLTCTNPLTQAWRYGNVSCQYSPQLLMSSDGNLIVSGLFLGTLEFGGGVVLTGSTSGYAAFLAKFDASTGGALWATMLASTQWAQVHHIQKDASGNLIVLGQFQGNLTVGGTTLSNPEGTDGFVVKLDEASGAVLWLSHLNSNGSTYIYTPVVDPSGNFIVSGEFYDNLTVGGTTLSNPRGTDGFVVKLDGATGGLLWLSHLDSADVSHASTPVVDASGNLIVSGRFEGNLTVGGITLSSPTGYDGFVVKLDGGSGARLWLVHLDSTRSTYSAPLVVEASGNLIVSDNFDGNFTVGGTTLSNSGGTDGVVVKLDGASGAVLWLVHFDSRYTYVSRPVVDASGNLIVLGQFQGNLTVGGTTLSNPEGIDGFVVKLDGASGAVLWLAHLDSTNLSYVSTPVVDVSGNLIVSSQFQGNLTVGGTTLFNPGGTDGFVVKLDGTSGARLWLAHLDGTNYTYASTPVMNASGNLIVSGYFDGNLRVGGVILSNSGSRDGFVANLQASSGAISWVRHFESTSGVSLSPTLVVNPENIFIAGSFDGILNTGGAAPLTSAGCYDMFLSRIASTP</sequence>
<dbReference type="PANTHER" id="PTHR35580">
    <property type="entry name" value="CELL SURFACE GLYCOPROTEIN (S-LAYER PROTEIN)-LIKE PROTEIN"/>
    <property type="match status" value="1"/>
</dbReference>
<feature type="domain" description="Carbohydrate-binding module family 96" evidence="5">
    <location>
        <begin position="67"/>
        <end position="151"/>
    </location>
</feature>
<proteinExistence type="predicted"/>
<dbReference type="InterPro" id="IPR008969">
    <property type="entry name" value="CarboxyPept-like_regulatory"/>
</dbReference>
<dbReference type="Gene3D" id="2.130.10.10">
    <property type="entry name" value="YVTN repeat-like/Quinoprotein amine dehydrogenase"/>
    <property type="match status" value="1"/>
</dbReference>
<evidence type="ECO:0000313" key="9">
    <source>
        <dbReference type="Proteomes" id="UP000256345"/>
    </source>
</evidence>
<name>A0AAC8TAL6_9BACT</name>
<evidence type="ECO:0000256" key="3">
    <source>
        <dbReference type="ARBA" id="ARBA00022729"/>
    </source>
</evidence>
<dbReference type="Proteomes" id="UP000035579">
    <property type="component" value="Chromosome"/>
</dbReference>
<dbReference type="PANTHER" id="PTHR35580:SF1">
    <property type="entry name" value="PHYTASE-LIKE DOMAIN-CONTAINING PROTEIN"/>
    <property type="match status" value="1"/>
</dbReference>
<keyword evidence="9" id="KW-1185">Reference proteome</keyword>
<dbReference type="SUPFAM" id="SSF50998">
    <property type="entry name" value="Quinoprotein alcohol dehydrogenase-like"/>
    <property type="match status" value="1"/>
</dbReference>
<reference evidence="7 9" key="2">
    <citation type="submission" date="2018-08" db="EMBL/GenBank/DDBJ databases">
        <title>Genomic Encyclopedia of Archaeal and Bacterial Type Strains, Phase II (KMG-II): from individual species to whole genera.</title>
        <authorList>
            <person name="Goeker M."/>
        </authorList>
    </citation>
    <scope>NUCLEOTIDE SEQUENCE [LARGE SCALE GENOMIC DNA]</scope>
    <source>
        <strain evidence="7 9">DSM 2261</strain>
    </source>
</reference>
<evidence type="ECO:0000259" key="4">
    <source>
        <dbReference type="Pfam" id="PF13360"/>
    </source>
</evidence>
<dbReference type="Pfam" id="PF13360">
    <property type="entry name" value="PQQ_2"/>
    <property type="match status" value="2"/>
</dbReference>
<feature type="domain" description="Pyrrolo-quinoline quinone repeat" evidence="4">
    <location>
        <begin position="944"/>
        <end position="1223"/>
    </location>
</feature>
<accession>A0AAC8TAL6</accession>
<gene>
    <name evidence="6" type="ORF">AA314_00608</name>
    <name evidence="7" type="ORF">ATI61_106359</name>
</gene>
<dbReference type="InterPro" id="IPR011047">
    <property type="entry name" value="Quinoprotein_ADH-like_sf"/>
</dbReference>